<accession>A0A2Z2HS23</accession>
<evidence type="ECO:0000256" key="1">
    <source>
        <dbReference type="SAM" id="Phobius"/>
    </source>
</evidence>
<dbReference type="GeneID" id="32894383"/>
<proteinExistence type="predicted"/>
<name>A0A2Z2HS23_9EURY</name>
<evidence type="ECO:0008006" key="4">
    <source>
        <dbReference type="Google" id="ProtNLM"/>
    </source>
</evidence>
<dbReference type="KEGG" id="naj:B1756_09850"/>
<evidence type="ECO:0000313" key="2">
    <source>
        <dbReference type="EMBL" id="ARS90001.1"/>
    </source>
</evidence>
<keyword evidence="1" id="KW-1133">Transmembrane helix</keyword>
<feature type="transmembrane region" description="Helical" evidence="1">
    <location>
        <begin position="198"/>
        <end position="215"/>
    </location>
</feature>
<sequence length="223" mass="24892">MPSTIVHAGFALLLAAGLLKGAFDRRALAVLLVIVVLPEADTLLGPWIDGAHRAVLHNLTIPIVAGVWLTWDTRLRARERSWIRRRWGAWGVRVAWVALFVHLFAHVLLDYAHLEGINAFYPLYDTFVRLEGKLYLSSADGIVQTFVEFQTDPTTGETTRDVGAVGTTADTHVANPVELSPEPEPDDPLLVPIAESGWQLYLALSGLFVLVARRFQDRREYEE</sequence>
<gene>
    <name evidence="2" type="ORF">B1756_09850</name>
</gene>
<dbReference type="OrthoDB" id="252570at2157"/>
<protein>
    <recommendedName>
        <fullName evidence="4">Metal-dependent hydrolase</fullName>
    </recommendedName>
</protein>
<keyword evidence="1" id="KW-0812">Transmembrane</keyword>
<feature type="transmembrane region" description="Helical" evidence="1">
    <location>
        <begin position="53"/>
        <end position="71"/>
    </location>
</feature>
<dbReference type="AlphaFoldDB" id="A0A2Z2HS23"/>
<dbReference type="RefSeq" id="WP_086888378.1">
    <property type="nucleotide sequence ID" value="NZ_CP019893.1"/>
</dbReference>
<organism evidence="2 3">
    <name type="scientific">Natrarchaeobaculum aegyptiacum</name>
    <dbReference type="NCBI Taxonomy" id="745377"/>
    <lineage>
        <taxon>Archaea</taxon>
        <taxon>Methanobacteriati</taxon>
        <taxon>Methanobacteriota</taxon>
        <taxon>Stenosarchaea group</taxon>
        <taxon>Halobacteria</taxon>
        <taxon>Halobacteriales</taxon>
        <taxon>Natrialbaceae</taxon>
        <taxon>Natrarchaeobaculum</taxon>
    </lineage>
</organism>
<feature type="transmembrane region" description="Helical" evidence="1">
    <location>
        <begin position="92"/>
        <end position="114"/>
    </location>
</feature>
<keyword evidence="1" id="KW-0472">Membrane</keyword>
<evidence type="ECO:0000313" key="3">
    <source>
        <dbReference type="Proteomes" id="UP000250088"/>
    </source>
</evidence>
<reference evidence="3" key="1">
    <citation type="submission" date="2017-02" db="EMBL/GenBank/DDBJ databases">
        <title>Natronthermophilus aegyptiacus gen. nov.,sp. nov., an aerobic, extremely halophilic alkalithermophilic archaeon isolated from the athalassohaline Wadi An Natrun, Egypt.</title>
        <authorList>
            <person name="Zhao B."/>
        </authorList>
    </citation>
    <scope>NUCLEOTIDE SEQUENCE [LARGE SCALE GENOMIC DNA]</scope>
    <source>
        <strain evidence="3">JW/NM-HA 15</strain>
    </source>
</reference>
<dbReference type="EMBL" id="CP019893">
    <property type="protein sequence ID" value="ARS90001.1"/>
    <property type="molecule type" value="Genomic_DNA"/>
</dbReference>
<dbReference type="Pfam" id="PF04307">
    <property type="entry name" value="YdjM"/>
    <property type="match status" value="1"/>
</dbReference>
<dbReference type="InterPro" id="IPR007404">
    <property type="entry name" value="YdjM-like"/>
</dbReference>
<keyword evidence="3" id="KW-1185">Reference proteome</keyword>
<dbReference type="Proteomes" id="UP000250088">
    <property type="component" value="Chromosome"/>
</dbReference>